<organism evidence="1 2">
    <name type="scientific">Cryobacterium arcticum</name>
    <dbReference type="NCBI Taxonomy" id="670052"/>
    <lineage>
        <taxon>Bacteria</taxon>
        <taxon>Bacillati</taxon>
        <taxon>Actinomycetota</taxon>
        <taxon>Actinomycetes</taxon>
        <taxon>Micrococcales</taxon>
        <taxon>Microbacteriaceae</taxon>
        <taxon>Cryobacterium</taxon>
    </lineage>
</organism>
<dbReference type="AlphaFoldDB" id="A0A318A0U1"/>
<comment type="caution">
    <text evidence="1">The sequence shown here is derived from an EMBL/GenBank/DDBJ whole genome shotgun (WGS) entry which is preliminary data.</text>
</comment>
<gene>
    <name evidence="1" type="ORF">CTB96_02795</name>
</gene>
<sequence length="128" mass="13859">MTTSPTPPPRSLKNRGRQLWISIHAEFEPHEHETALILEVCRTLDTIDALAKSIETDGVMITGSQGQLVLNTAVAELRQQQAAYARLLPLLNLDSSASVVGILSPTQARASHAATAKWAPVKELKARA</sequence>
<evidence type="ECO:0000313" key="1">
    <source>
        <dbReference type="EMBL" id="PXA71866.1"/>
    </source>
</evidence>
<dbReference type="RefSeq" id="WP_110125389.1">
    <property type="nucleotide sequence ID" value="NZ_QHLY01000005.1"/>
</dbReference>
<accession>A0A318A0U1</accession>
<reference evidence="1 2" key="1">
    <citation type="submission" date="2018-05" db="EMBL/GenBank/DDBJ databases">
        <title>Genetic diversity of glacier-inhabiting Cryobacterium bacteria in China and description of Cryobacterium mengkeensis sp. nov. and Arthrobacter glacialis sp. nov.</title>
        <authorList>
            <person name="Liu Q."/>
            <person name="Xin Y.-H."/>
        </authorList>
    </citation>
    <scope>NUCLEOTIDE SEQUENCE [LARGE SCALE GENOMIC DNA]</scope>
    <source>
        <strain evidence="1 2">SK-1</strain>
    </source>
</reference>
<dbReference type="OrthoDB" id="5124104at2"/>
<name>A0A318A0U1_9MICO</name>
<proteinExistence type="predicted"/>
<evidence type="ECO:0000313" key="2">
    <source>
        <dbReference type="Proteomes" id="UP000246722"/>
    </source>
</evidence>
<protein>
    <submittedName>
        <fullName evidence="1">Terminase</fullName>
    </submittedName>
</protein>
<keyword evidence="2" id="KW-1185">Reference proteome</keyword>
<dbReference type="EMBL" id="QHLY01000005">
    <property type="protein sequence ID" value="PXA71866.1"/>
    <property type="molecule type" value="Genomic_DNA"/>
</dbReference>
<dbReference type="Proteomes" id="UP000246722">
    <property type="component" value="Unassembled WGS sequence"/>
</dbReference>